<dbReference type="RefSeq" id="WP_015831208.1">
    <property type="nucleotide sequence ID" value="NC_012969.1"/>
</dbReference>
<feature type="chain" id="PRO_5002973716" evidence="1">
    <location>
        <begin position="20"/>
        <end position="125"/>
    </location>
</feature>
<protein>
    <submittedName>
        <fullName evidence="2">Uncharacterized protein</fullName>
    </submittedName>
</protein>
<proteinExistence type="predicted"/>
<dbReference type="KEGG" id="mei:Msip34_2769"/>
<feature type="signal peptide" evidence="1">
    <location>
        <begin position="1"/>
        <end position="19"/>
    </location>
</feature>
<evidence type="ECO:0000313" key="2">
    <source>
        <dbReference type="EMBL" id="ACT52006.1"/>
    </source>
</evidence>
<sequence precursor="true">MRLKSISAWVLSASLAMHAMSAAAVDAAAVQTAFNQRYQTFFGADSNSLLPLPAIDKQDWKRMREKKALRQVYQEPGKYYNSKVYVFTLYQDEDGGAYYLDATGGFWGMDELVYGPLSAQDIGLP</sequence>
<organism evidence="2 3">
    <name type="scientific">Methylovorus glucosotrophus (strain SIP3-4)</name>
    <dbReference type="NCBI Taxonomy" id="582744"/>
    <lineage>
        <taxon>Bacteria</taxon>
        <taxon>Pseudomonadati</taxon>
        <taxon>Pseudomonadota</taxon>
        <taxon>Betaproteobacteria</taxon>
        <taxon>Nitrosomonadales</taxon>
        <taxon>Methylophilaceae</taxon>
        <taxon>Methylovorus</taxon>
    </lineage>
</organism>
<name>C6XBN6_METGS</name>
<dbReference type="Proteomes" id="UP000002743">
    <property type="component" value="Chromosome"/>
</dbReference>
<dbReference type="STRING" id="582744.Msip34_2769"/>
<dbReference type="AlphaFoldDB" id="C6XBN6"/>
<evidence type="ECO:0000313" key="3">
    <source>
        <dbReference type="Proteomes" id="UP000002743"/>
    </source>
</evidence>
<keyword evidence="1" id="KW-0732">Signal</keyword>
<gene>
    <name evidence="2" type="ordered locus">Msip34_2769</name>
</gene>
<dbReference type="HOGENOM" id="CLU_2220085_0_0_4"/>
<evidence type="ECO:0000256" key="1">
    <source>
        <dbReference type="SAM" id="SignalP"/>
    </source>
</evidence>
<reference evidence="2 3" key="2">
    <citation type="journal article" date="2011" name="J. Bacteriol.">
        <title>Genomes of three methylotrophs from a single niche uncover genetic and metabolic divergence of Methylophilaceae.</title>
        <authorList>
            <person name="Lapidus A."/>
            <person name="Clum A."/>
            <person name="Labutti K."/>
            <person name="Kaluzhnaya M.G."/>
            <person name="Lim S."/>
            <person name="Beck D.A."/>
            <person name="Glavina Del Rio T."/>
            <person name="Nolan M."/>
            <person name="Mavromatis K."/>
            <person name="Huntemann M."/>
            <person name="Lucas S."/>
            <person name="Lidstrom M.E."/>
            <person name="Ivanova N."/>
            <person name="Chistoserdova L."/>
        </authorList>
    </citation>
    <scope>NUCLEOTIDE SEQUENCE [LARGE SCALE GENOMIC DNA]</scope>
    <source>
        <strain evidence="2 3">SIP3-4</strain>
    </source>
</reference>
<accession>C6XBN6</accession>
<dbReference type="EMBL" id="CP001674">
    <property type="protein sequence ID" value="ACT52006.1"/>
    <property type="molecule type" value="Genomic_DNA"/>
</dbReference>
<reference evidence="3" key="1">
    <citation type="submission" date="2009-07" db="EMBL/GenBank/DDBJ databases">
        <title>Complete sequence of chromosome of Methylovorus sp. SIP3-4.</title>
        <authorList>
            <person name="Lucas S."/>
            <person name="Copeland A."/>
            <person name="Lapidus A."/>
            <person name="Glavina del Rio T."/>
            <person name="Tice H."/>
            <person name="Bruce D."/>
            <person name="Goodwin L."/>
            <person name="Pitluck S."/>
            <person name="Clum A."/>
            <person name="Larimer F."/>
            <person name="Land M."/>
            <person name="Hauser L."/>
            <person name="Kyrpides N."/>
            <person name="Mikhailova N."/>
            <person name="Kayluzhnaya M."/>
            <person name="Chistoserdova L."/>
        </authorList>
    </citation>
    <scope>NUCLEOTIDE SEQUENCE [LARGE SCALE GENOMIC DNA]</scope>
    <source>
        <strain evidence="3">SIP3-4</strain>
    </source>
</reference>
<keyword evidence="3" id="KW-1185">Reference proteome</keyword>